<dbReference type="GO" id="GO:0016020">
    <property type="term" value="C:membrane"/>
    <property type="evidence" value="ECO:0007669"/>
    <property type="project" value="TreeGrafter"/>
</dbReference>
<accession>A0A165NE30</accession>
<reference evidence="7 8" key="1">
    <citation type="journal article" date="2016" name="Mol. Biol. Evol.">
        <title>Comparative Genomics of Early-Diverging Mushroom-Forming Fungi Provides Insights into the Origins of Lignocellulose Decay Capabilities.</title>
        <authorList>
            <person name="Nagy L.G."/>
            <person name="Riley R."/>
            <person name="Tritt A."/>
            <person name="Adam C."/>
            <person name="Daum C."/>
            <person name="Floudas D."/>
            <person name="Sun H."/>
            <person name="Yadav J.S."/>
            <person name="Pangilinan J."/>
            <person name="Larsson K.H."/>
            <person name="Matsuura K."/>
            <person name="Barry K."/>
            <person name="Labutti K."/>
            <person name="Kuo R."/>
            <person name="Ohm R.A."/>
            <person name="Bhattacharya S.S."/>
            <person name="Shirouzu T."/>
            <person name="Yoshinaga Y."/>
            <person name="Martin F.M."/>
            <person name="Grigoriev I.V."/>
            <person name="Hibbett D.S."/>
        </authorList>
    </citation>
    <scope>NUCLEOTIDE SEQUENCE [LARGE SCALE GENOMIC DNA]</scope>
    <source>
        <strain evidence="7 8">HHB12029</strain>
    </source>
</reference>
<gene>
    <name evidence="7" type="ORF">EXIGLDRAFT_603917</name>
</gene>
<evidence type="ECO:0000313" key="8">
    <source>
        <dbReference type="Proteomes" id="UP000077266"/>
    </source>
</evidence>
<evidence type="ECO:0000256" key="2">
    <source>
        <dbReference type="ARBA" id="ARBA00022737"/>
    </source>
</evidence>
<name>A0A165NE30_EXIGL</name>
<evidence type="ECO:0000256" key="4">
    <source>
        <dbReference type="PROSITE-ProRule" id="PRU00339"/>
    </source>
</evidence>
<dbReference type="InterPro" id="IPR011990">
    <property type="entry name" value="TPR-like_helical_dom_sf"/>
</dbReference>
<dbReference type="STRING" id="1314781.A0A165NE30"/>
<organism evidence="7 8">
    <name type="scientific">Exidia glandulosa HHB12029</name>
    <dbReference type="NCBI Taxonomy" id="1314781"/>
    <lineage>
        <taxon>Eukaryota</taxon>
        <taxon>Fungi</taxon>
        <taxon>Dikarya</taxon>
        <taxon>Basidiomycota</taxon>
        <taxon>Agaricomycotina</taxon>
        <taxon>Agaricomycetes</taxon>
        <taxon>Auriculariales</taxon>
        <taxon>Exidiaceae</taxon>
        <taxon>Exidia</taxon>
    </lineage>
</organism>
<dbReference type="EMBL" id="KV425899">
    <property type="protein sequence ID" value="KZW00613.1"/>
    <property type="molecule type" value="Genomic_DNA"/>
</dbReference>
<dbReference type="FunFam" id="1.20.5.420:FF:000005">
    <property type="entry name" value="Hsc70 cochaperone (SGT), putative"/>
    <property type="match status" value="1"/>
</dbReference>
<dbReference type="Pfam" id="PF13414">
    <property type="entry name" value="TPR_11"/>
    <property type="match status" value="1"/>
</dbReference>
<dbReference type="Gene3D" id="1.20.5.420">
    <property type="entry name" value="Immunoglobulin FC, subunit C"/>
    <property type="match status" value="1"/>
</dbReference>
<keyword evidence="2" id="KW-0677">Repeat</keyword>
<dbReference type="InterPro" id="IPR047150">
    <property type="entry name" value="SGT"/>
</dbReference>
<dbReference type="Gene3D" id="1.25.40.10">
    <property type="entry name" value="Tetratricopeptide repeat domain"/>
    <property type="match status" value="1"/>
</dbReference>
<dbReference type="Proteomes" id="UP000077266">
    <property type="component" value="Unassembled WGS sequence"/>
</dbReference>
<dbReference type="FunCoup" id="A0A165NE30">
    <property type="interactions" value="204"/>
</dbReference>
<dbReference type="SMART" id="SM00028">
    <property type="entry name" value="TPR"/>
    <property type="match status" value="2"/>
</dbReference>
<feature type="compositionally biased region" description="Low complexity" evidence="5">
    <location>
        <begin position="81"/>
        <end position="93"/>
    </location>
</feature>
<dbReference type="AlphaFoldDB" id="A0A165NE30"/>
<evidence type="ECO:0000256" key="5">
    <source>
        <dbReference type="SAM" id="MobiDB-lite"/>
    </source>
</evidence>
<comment type="similarity">
    <text evidence="1">Belongs to the SGT family.</text>
</comment>
<dbReference type="GO" id="GO:0072380">
    <property type="term" value="C:TRC complex"/>
    <property type="evidence" value="ECO:0007669"/>
    <property type="project" value="TreeGrafter"/>
</dbReference>
<dbReference type="InterPro" id="IPR032374">
    <property type="entry name" value="SGTA_dimer"/>
</dbReference>
<dbReference type="PANTHER" id="PTHR45831:SF2">
    <property type="entry name" value="LD24721P"/>
    <property type="match status" value="1"/>
</dbReference>
<protein>
    <submittedName>
        <fullName evidence="7">TPR-like protein</fullName>
    </submittedName>
</protein>
<evidence type="ECO:0000256" key="3">
    <source>
        <dbReference type="ARBA" id="ARBA00022803"/>
    </source>
</evidence>
<evidence type="ECO:0000313" key="7">
    <source>
        <dbReference type="EMBL" id="KZW00613.1"/>
    </source>
</evidence>
<dbReference type="InParanoid" id="A0A165NE30"/>
<feature type="domain" description="SGTA homodimerisation" evidence="6">
    <location>
        <begin position="5"/>
        <end position="70"/>
    </location>
</feature>
<dbReference type="Pfam" id="PF16546">
    <property type="entry name" value="SGTA_dimer"/>
    <property type="match status" value="1"/>
</dbReference>
<evidence type="ECO:0000256" key="1">
    <source>
        <dbReference type="ARBA" id="ARBA00008175"/>
    </source>
</evidence>
<keyword evidence="8" id="KW-1185">Reference proteome</keyword>
<dbReference type="GO" id="GO:0006620">
    <property type="term" value="P:post-translational protein targeting to endoplasmic reticulum membrane"/>
    <property type="evidence" value="ECO:0007669"/>
    <property type="project" value="TreeGrafter"/>
</dbReference>
<proteinExistence type="inferred from homology"/>
<dbReference type="SUPFAM" id="SSF48452">
    <property type="entry name" value="TPR-like"/>
    <property type="match status" value="1"/>
</dbReference>
<feature type="repeat" description="TPR" evidence="4">
    <location>
        <begin position="98"/>
        <end position="131"/>
    </location>
</feature>
<dbReference type="InterPro" id="IPR019734">
    <property type="entry name" value="TPR_rpt"/>
</dbReference>
<dbReference type="PANTHER" id="PTHR45831">
    <property type="entry name" value="LD24721P"/>
    <property type="match status" value="1"/>
</dbReference>
<dbReference type="OrthoDB" id="2335338at2759"/>
<keyword evidence="3 4" id="KW-0802">TPR repeat</keyword>
<evidence type="ECO:0000259" key="6">
    <source>
        <dbReference type="Pfam" id="PF16546"/>
    </source>
</evidence>
<dbReference type="PROSITE" id="PS50005">
    <property type="entry name" value="TPR"/>
    <property type="match status" value="1"/>
</dbReference>
<dbReference type="GO" id="GO:0060090">
    <property type="term" value="F:molecular adaptor activity"/>
    <property type="evidence" value="ECO:0007669"/>
    <property type="project" value="TreeGrafter"/>
</dbReference>
<feature type="region of interest" description="Disordered" evidence="5">
    <location>
        <begin position="81"/>
        <end position="109"/>
    </location>
</feature>
<sequence>MTDKTQKLVLGVIDFLTASIGDGTVKEDDKESLEVAIQCIGEAFGVDPNDAQQRSRLSIKPATLSSIFEVYLKTQASRAASSSSKPAAGPSAADKAEAEKLKQSGNQHMTKKDYAQAIDAYTKAIALDPKNAVYYSNRAAAYSSTADHLSAVSDAEKAIEVDPAFVKAYHRLGCVSYCMRRDACSY</sequence>